<dbReference type="GO" id="GO:0016787">
    <property type="term" value="F:hydrolase activity"/>
    <property type="evidence" value="ECO:0007669"/>
    <property type="project" value="UniProtKB-KW"/>
</dbReference>
<dbReference type="RefSeq" id="WP_182047100.1">
    <property type="nucleotide sequence ID" value="NZ_JAUCML010000010.1"/>
</dbReference>
<evidence type="ECO:0000313" key="2">
    <source>
        <dbReference type="Proteomes" id="UP001237823"/>
    </source>
</evidence>
<keyword evidence="2" id="KW-1185">Reference proteome</keyword>
<dbReference type="NCBIfam" id="TIGR01509">
    <property type="entry name" value="HAD-SF-IA-v3"/>
    <property type="match status" value="1"/>
</dbReference>
<dbReference type="PANTHER" id="PTHR42896">
    <property type="entry name" value="XYLULOSE-1,5-BISPHOSPHATE (XUBP) PHOSPHATASE"/>
    <property type="match status" value="1"/>
</dbReference>
<accession>A0ABT7T9H1</accession>
<dbReference type="SFLD" id="SFLDS00003">
    <property type="entry name" value="Haloacid_Dehalogenase"/>
    <property type="match status" value="1"/>
</dbReference>
<proteinExistence type="predicted"/>
<dbReference type="SFLD" id="SFLDG01129">
    <property type="entry name" value="C1.5:_HAD__Beta-PGM__Phosphata"/>
    <property type="match status" value="1"/>
</dbReference>
<dbReference type="InterPro" id="IPR006439">
    <property type="entry name" value="HAD-SF_hydro_IA"/>
</dbReference>
<comment type="caution">
    <text evidence="1">The sequence shown here is derived from an EMBL/GenBank/DDBJ whole genome shotgun (WGS) entry which is preliminary data.</text>
</comment>
<dbReference type="SUPFAM" id="SSF56784">
    <property type="entry name" value="HAD-like"/>
    <property type="match status" value="1"/>
</dbReference>
<reference evidence="1 2" key="1">
    <citation type="submission" date="2023-06" db="EMBL/GenBank/DDBJ databases">
        <authorList>
            <person name="Feng G."/>
            <person name="Li J."/>
            <person name="Zhu H."/>
        </authorList>
    </citation>
    <scope>NUCLEOTIDE SEQUENCE [LARGE SCALE GENOMIC DNA]</scope>
    <source>
        <strain evidence="1 2">RHCKG23</strain>
    </source>
</reference>
<dbReference type="InterPro" id="IPR036412">
    <property type="entry name" value="HAD-like_sf"/>
</dbReference>
<keyword evidence="1" id="KW-0378">Hydrolase</keyword>
<sequence>MTRALVFDCDGVLADTERDGHLPAFNATFAHFDLPVRWSEEDYAEVLRIGGGKERLASLLTPEFVDRAGLPADPDGQRALVAEWHAEKTRRYTAMVRDGVMPARPGIARIVHEAHDAGWLLAVASTSAEASVRAVLEHAVGDDAATWFRVFAGDVVPRKKPAPDVYELTVRELGVDPADVVVVEDSANGLRAALGAGLTTVVTVSSYTAGEDFTGAALVVDRLGDLPDTPAHVIADPAHVEPDGQVTLDTLTQLPNPTGGPR</sequence>
<dbReference type="EMBL" id="JAUCML010000010">
    <property type="protein sequence ID" value="MDM7886225.1"/>
    <property type="molecule type" value="Genomic_DNA"/>
</dbReference>
<name>A0ABT7T9H1_9MICO</name>
<organism evidence="1 2">
    <name type="scientific">Curtobacterium citri</name>
    <dbReference type="NCBI Taxonomy" id="3055139"/>
    <lineage>
        <taxon>Bacteria</taxon>
        <taxon>Bacillati</taxon>
        <taxon>Actinomycetota</taxon>
        <taxon>Actinomycetes</taxon>
        <taxon>Micrococcales</taxon>
        <taxon>Microbacteriaceae</taxon>
        <taxon>Curtobacterium</taxon>
    </lineage>
</organism>
<dbReference type="Pfam" id="PF00702">
    <property type="entry name" value="Hydrolase"/>
    <property type="match status" value="1"/>
</dbReference>
<dbReference type="PRINTS" id="PR00413">
    <property type="entry name" value="HADHALOGNASE"/>
</dbReference>
<dbReference type="InterPro" id="IPR044999">
    <property type="entry name" value="CbbY-like"/>
</dbReference>
<dbReference type="Gene3D" id="1.10.150.240">
    <property type="entry name" value="Putative phosphatase, domain 2"/>
    <property type="match status" value="1"/>
</dbReference>
<gene>
    <name evidence="1" type="ORF">QUG92_14015</name>
</gene>
<protein>
    <submittedName>
        <fullName evidence="1">HAD-IA family hydrolase</fullName>
    </submittedName>
</protein>
<dbReference type="PANTHER" id="PTHR42896:SF2">
    <property type="entry name" value="CBBY-LIKE PROTEIN"/>
    <property type="match status" value="1"/>
</dbReference>
<evidence type="ECO:0000313" key="1">
    <source>
        <dbReference type="EMBL" id="MDM7886225.1"/>
    </source>
</evidence>
<dbReference type="InterPro" id="IPR023214">
    <property type="entry name" value="HAD_sf"/>
</dbReference>
<dbReference type="InterPro" id="IPR023198">
    <property type="entry name" value="PGP-like_dom2"/>
</dbReference>
<dbReference type="Proteomes" id="UP001237823">
    <property type="component" value="Unassembled WGS sequence"/>
</dbReference>
<dbReference type="Gene3D" id="3.40.50.1000">
    <property type="entry name" value="HAD superfamily/HAD-like"/>
    <property type="match status" value="1"/>
</dbReference>